<evidence type="ECO:0000313" key="2">
    <source>
        <dbReference type="Proteomes" id="UP000063434"/>
    </source>
</evidence>
<name>A0A120G4P1_PSEFL</name>
<dbReference type="AlphaFoldDB" id="A0A120G4P1"/>
<sequence>MDIGLGYHPTADQRQRVLGCLHPQDVMLAIARIRHARDKILFAVEIDGFSLRQLQLLTHRLHQHFKARSGHQRLRHFIAGQGLNQLCFFDCKLPLQCFGLTVEHRLGDCTGLEIAQQRIHLFVMGLVLRLEPRAVFVRDVVLPEFPGEHGLKLMHRIIQADHLIVRSIQHRLADVAETNEPGLLRLARQVKPLFKAVTIGQPDFHFFQSP</sequence>
<organism evidence="1 2">
    <name type="scientific">Pseudomonas fluorescens</name>
    <dbReference type="NCBI Taxonomy" id="294"/>
    <lineage>
        <taxon>Bacteria</taxon>
        <taxon>Pseudomonadati</taxon>
        <taxon>Pseudomonadota</taxon>
        <taxon>Gammaproteobacteria</taxon>
        <taxon>Pseudomonadales</taxon>
        <taxon>Pseudomonadaceae</taxon>
        <taxon>Pseudomonas</taxon>
    </lineage>
</organism>
<dbReference type="Proteomes" id="UP000063434">
    <property type="component" value="Unassembled WGS sequence"/>
</dbReference>
<protein>
    <submittedName>
        <fullName evidence="1">Uncharacterized protein</fullName>
    </submittedName>
</protein>
<comment type="caution">
    <text evidence="1">The sequence shown here is derived from an EMBL/GenBank/DDBJ whole genome shotgun (WGS) entry which is preliminary data.</text>
</comment>
<gene>
    <name evidence="1" type="ORF">PFL603g_00995</name>
</gene>
<dbReference type="EMBL" id="LCYC01000008">
    <property type="protein sequence ID" value="KWV82842.1"/>
    <property type="molecule type" value="Genomic_DNA"/>
</dbReference>
<evidence type="ECO:0000313" key="1">
    <source>
        <dbReference type="EMBL" id="KWV82842.1"/>
    </source>
</evidence>
<reference evidence="1 2" key="1">
    <citation type="submission" date="2015-05" db="EMBL/GenBank/DDBJ databases">
        <title>A genomic and transcriptomic approach to investigate the blue pigment phenotype in Pseudomonas fluorescens.</title>
        <authorList>
            <person name="Andreani N.A."/>
            <person name="Cardazzo B."/>
        </authorList>
    </citation>
    <scope>NUCLEOTIDE SEQUENCE [LARGE SCALE GENOMIC DNA]</scope>
    <source>
        <strain evidence="1 2">Ps_40</strain>
    </source>
</reference>
<proteinExistence type="predicted"/>
<accession>A0A120G4P1</accession>